<dbReference type="SUPFAM" id="SSF48008">
    <property type="entry name" value="GntR ligand-binding domain-like"/>
    <property type="match status" value="1"/>
</dbReference>
<reference evidence="5" key="1">
    <citation type="submission" date="2020-08" db="EMBL/GenBank/DDBJ databases">
        <title>Sequencing the genomes of 1000 actinobacteria strains.</title>
        <authorList>
            <person name="Klenk H.-P."/>
        </authorList>
    </citation>
    <scope>NUCLEOTIDE SEQUENCE</scope>
    <source>
        <strain evidence="5">DSM 10695</strain>
    </source>
</reference>
<dbReference type="InterPro" id="IPR000524">
    <property type="entry name" value="Tscrpt_reg_HTH_GntR"/>
</dbReference>
<evidence type="ECO:0000313" key="5">
    <source>
        <dbReference type="EMBL" id="MBB6334422.1"/>
    </source>
</evidence>
<dbReference type="Gene3D" id="1.20.120.530">
    <property type="entry name" value="GntR ligand-binding domain-like"/>
    <property type="match status" value="1"/>
</dbReference>
<dbReference type="GO" id="GO:0003700">
    <property type="term" value="F:DNA-binding transcription factor activity"/>
    <property type="evidence" value="ECO:0007669"/>
    <property type="project" value="InterPro"/>
</dbReference>
<dbReference type="GO" id="GO:0003677">
    <property type="term" value="F:DNA binding"/>
    <property type="evidence" value="ECO:0007669"/>
    <property type="project" value="UniProtKB-KW"/>
</dbReference>
<protein>
    <submittedName>
        <fullName evidence="5">DNA-binding FadR family transcriptional regulator</fullName>
    </submittedName>
</protein>
<evidence type="ECO:0000259" key="4">
    <source>
        <dbReference type="PROSITE" id="PS50949"/>
    </source>
</evidence>
<dbReference type="PROSITE" id="PS50949">
    <property type="entry name" value="HTH_GNTR"/>
    <property type="match status" value="1"/>
</dbReference>
<evidence type="ECO:0000256" key="3">
    <source>
        <dbReference type="ARBA" id="ARBA00023163"/>
    </source>
</evidence>
<dbReference type="Pfam" id="PF00392">
    <property type="entry name" value="GntR"/>
    <property type="match status" value="1"/>
</dbReference>
<feature type="domain" description="HTH gntR-type" evidence="4">
    <location>
        <begin position="1"/>
        <end position="69"/>
    </location>
</feature>
<dbReference type="EMBL" id="JACHMK010000001">
    <property type="protein sequence ID" value="MBB6334422.1"/>
    <property type="molecule type" value="Genomic_DNA"/>
</dbReference>
<dbReference type="PANTHER" id="PTHR43537:SF5">
    <property type="entry name" value="UXU OPERON TRANSCRIPTIONAL REGULATOR"/>
    <property type="match status" value="1"/>
</dbReference>
<evidence type="ECO:0000313" key="6">
    <source>
        <dbReference type="Proteomes" id="UP000617426"/>
    </source>
</evidence>
<keyword evidence="3" id="KW-0804">Transcription</keyword>
<dbReference type="SMART" id="SM00895">
    <property type="entry name" value="FCD"/>
    <property type="match status" value="1"/>
</dbReference>
<evidence type="ECO:0000256" key="1">
    <source>
        <dbReference type="ARBA" id="ARBA00023015"/>
    </source>
</evidence>
<organism evidence="5 6">
    <name type="scientific">Schaalia hyovaginalis</name>
    <dbReference type="NCBI Taxonomy" id="29316"/>
    <lineage>
        <taxon>Bacteria</taxon>
        <taxon>Bacillati</taxon>
        <taxon>Actinomycetota</taxon>
        <taxon>Actinomycetes</taxon>
        <taxon>Actinomycetales</taxon>
        <taxon>Actinomycetaceae</taxon>
        <taxon>Schaalia</taxon>
    </lineage>
</organism>
<proteinExistence type="predicted"/>
<dbReference type="Proteomes" id="UP000617426">
    <property type="component" value="Unassembled WGS sequence"/>
</dbReference>
<name>A0A923E4W3_9ACTO</name>
<accession>A0A923E4W3</accession>
<keyword evidence="2 5" id="KW-0238">DNA-binding</keyword>
<keyword evidence="6" id="KW-1185">Reference proteome</keyword>
<dbReference type="RefSeq" id="WP_184452342.1">
    <property type="nucleotide sequence ID" value="NZ_JACHMK010000001.1"/>
</dbReference>
<dbReference type="SMART" id="SM00345">
    <property type="entry name" value="HTH_GNTR"/>
    <property type="match status" value="1"/>
</dbReference>
<sequence length="233" mass="25475">MSAVDDARSALCTMLATGELAPGQRLPGEIELSDRFGLSRSSLREAQKMLVAVGVLESQPGGRLTVSDLSAPKLMTGLSMVVPLLPLERLLELFPLRQVLESHVTAQATVRMSDEELRQLSSLAEEVAALSVNDPSFEERDQEFHLRIIEAAGDPMIAALLGAIHHRGADYHLLVHGEFKQLSDAAHRRIAKAMSERDPVLASALMTAHIQDSLEWLTHLHPLPDPTRGARPH</sequence>
<dbReference type="InterPro" id="IPR011711">
    <property type="entry name" value="GntR_C"/>
</dbReference>
<dbReference type="PANTHER" id="PTHR43537">
    <property type="entry name" value="TRANSCRIPTIONAL REGULATOR, GNTR FAMILY"/>
    <property type="match status" value="1"/>
</dbReference>
<comment type="caution">
    <text evidence="5">The sequence shown here is derived from an EMBL/GenBank/DDBJ whole genome shotgun (WGS) entry which is preliminary data.</text>
</comment>
<evidence type="ECO:0000256" key="2">
    <source>
        <dbReference type="ARBA" id="ARBA00023125"/>
    </source>
</evidence>
<gene>
    <name evidence="5" type="ORF">HD592_000987</name>
</gene>
<dbReference type="InterPro" id="IPR036390">
    <property type="entry name" value="WH_DNA-bd_sf"/>
</dbReference>
<dbReference type="Pfam" id="PF07729">
    <property type="entry name" value="FCD"/>
    <property type="match status" value="1"/>
</dbReference>
<keyword evidence="1" id="KW-0805">Transcription regulation</keyword>
<dbReference type="PRINTS" id="PR00035">
    <property type="entry name" value="HTHGNTR"/>
</dbReference>
<dbReference type="SUPFAM" id="SSF46785">
    <property type="entry name" value="Winged helix' DNA-binding domain"/>
    <property type="match status" value="1"/>
</dbReference>
<dbReference type="CDD" id="cd07377">
    <property type="entry name" value="WHTH_GntR"/>
    <property type="match status" value="1"/>
</dbReference>
<dbReference type="InterPro" id="IPR008920">
    <property type="entry name" value="TF_FadR/GntR_C"/>
</dbReference>
<dbReference type="Gene3D" id="1.10.10.10">
    <property type="entry name" value="Winged helix-like DNA-binding domain superfamily/Winged helix DNA-binding domain"/>
    <property type="match status" value="1"/>
</dbReference>
<dbReference type="AlphaFoldDB" id="A0A923E4W3"/>
<dbReference type="InterPro" id="IPR036388">
    <property type="entry name" value="WH-like_DNA-bd_sf"/>
</dbReference>